<dbReference type="GO" id="GO:0004383">
    <property type="term" value="F:guanylate cyclase activity"/>
    <property type="evidence" value="ECO:0007669"/>
    <property type="project" value="TreeGrafter"/>
</dbReference>
<dbReference type="GO" id="GO:0001653">
    <property type="term" value="F:peptide receptor activity"/>
    <property type="evidence" value="ECO:0007669"/>
    <property type="project" value="TreeGrafter"/>
</dbReference>
<dbReference type="EMBL" id="OC324253">
    <property type="protein sequence ID" value="CAD7414021.1"/>
    <property type="molecule type" value="Genomic_DNA"/>
</dbReference>
<dbReference type="PANTHER" id="PTHR11920:SF462">
    <property type="entry name" value="GUANYLATE CYCLASE"/>
    <property type="match status" value="1"/>
</dbReference>
<dbReference type="AlphaFoldDB" id="A0A7R9DFY4"/>
<dbReference type="GO" id="GO:0005886">
    <property type="term" value="C:plasma membrane"/>
    <property type="evidence" value="ECO:0007669"/>
    <property type="project" value="TreeGrafter"/>
</dbReference>
<dbReference type="Pfam" id="PF07714">
    <property type="entry name" value="PK_Tyr_Ser-Thr"/>
    <property type="match status" value="1"/>
</dbReference>
<dbReference type="GO" id="GO:0007168">
    <property type="term" value="P:receptor guanylyl cyclase signaling pathway"/>
    <property type="evidence" value="ECO:0007669"/>
    <property type="project" value="TreeGrafter"/>
</dbReference>
<dbReference type="GO" id="GO:0004672">
    <property type="term" value="F:protein kinase activity"/>
    <property type="evidence" value="ECO:0007669"/>
    <property type="project" value="InterPro"/>
</dbReference>
<reference evidence="4" key="1">
    <citation type="submission" date="2020-11" db="EMBL/GenBank/DDBJ databases">
        <authorList>
            <person name="Tran Van P."/>
        </authorList>
    </citation>
    <scope>NUCLEOTIDE SEQUENCE</scope>
</reference>
<keyword evidence="1" id="KW-0547">Nucleotide-binding</keyword>
<evidence type="ECO:0000259" key="3">
    <source>
        <dbReference type="Pfam" id="PF07714"/>
    </source>
</evidence>
<organism evidence="4">
    <name type="scientific">Timema cristinae</name>
    <name type="common">Walking stick</name>
    <dbReference type="NCBI Taxonomy" id="61476"/>
    <lineage>
        <taxon>Eukaryota</taxon>
        <taxon>Metazoa</taxon>
        <taxon>Ecdysozoa</taxon>
        <taxon>Arthropoda</taxon>
        <taxon>Hexapoda</taxon>
        <taxon>Insecta</taxon>
        <taxon>Pterygota</taxon>
        <taxon>Neoptera</taxon>
        <taxon>Polyneoptera</taxon>
        <taxon>Phasmatodea</taxon>
        <taxon>Timematodea</taxon>
        <taxon>Timematoidea</taxon>
        <taxon>Timematidae</taxon>
        <taxon>Timema</taxon>
    </lineage>
</organism>
<evidence type="ECO:0000256" key="2">
    <source>
        <dbReference type="ARBA" id="ARBA00023239"/>
    </source>
</evidence>
<evidence type="ECO:0000256" key="1">
    <source>
        <dbReference type="ARBA" id="ARBA00022741"/>
    </source>
</evidence>
<dbReference type="GO" id="GO:0004016">
    <property type="term" value="F:adenylate cyclase activity"/>
    <property type="evidence" value="ECO:0007669"/>
    <property type="project" value="TreeGrafter"/>
</dbReference>
<keyword evidence="2" id="KW-0456">Lyase</keyword>
<name>A0A7R9DFY4_TIMCR</name>
<accession>A0A7R9DFY4</accession>
<dbReference type="GO" id="GO:0000166">
    <property type="term" value="F:nucleotide binding"/>
    <property type="evidence" value="ECO:0007669"/>
    <property type="project" value="UniProtKB-KW"/>
</dbReference>
<evidence type="ECO:0000313" key="4">
    <source>
        <dbReference type="EMBL" id="CAD7414021.1"/>
    </source>
</evidence>
<dbReference type="SUPFAM" id="SSF56112">
    <property type="entry name" value="Protein kinase-like (PK-like)"/>
    <property type="match status" value="1"/>
</dbReference>
<dbReference type="PANTHER" id="PTHR11920">
    <property type="entry name" value="GUANYLYL CYCLASE"/>
    <property type="match status" value="1"/>
</dbReference>
<dbReference type="InterPro" id="IPR050401">
    <property type="entry name" value="Cyclic_nucleotide_synthase"/>
</dbReference>
<proteinExistence type="predicted"/>
<dbReference type="InterPro" id="IPR011009">
    <property type="entry name" value="Kinase-like_dom_sf"/>
</dbReference>
<feature type="domain" description="Serine-threonine/tyrosine-protein kinase catalytic" evidence="3">
    <location>
        <begin position="61"/>
        <end position="141"/>
    </location>
</feature>
<protein>
    <recommendedName>
        <fullName evidence="3">Serine-threonine/tyrosine-protein kinase catalytic domain-containing protein</fullName>
    </recommendedName>
</protein>
<sequence>MLCCWLQQLQEFGGPEVDKPDLLKGSVGSLRSHAQLKSSGSTASLTRNVLVDTRARYNGDFVQLKEIPAQGTFELKSKAMDVLVTMHGLRHENLNVLLGCLTEPTRPALVLEWCSRGSLEDVLVQDEIKLDWSFRLSLLTDLVRVYHLKTAVGTPGHGCPQGKVSPQPK</sequence>
<dbReference type="Gene3D" id="1.10.510.10">
    <property type="entry name" value="Transferase(Phosphotransferase) domain 1"/>
    <property type="match status" value="1"/>
</dbReference>
<gene>
    <name evidence="4" type="ORF">TCEB3V08_LOCUS11960</name>
</gene>
<dbReference type="InterPro" id="IPR001245">
    <property type="entry name" value="Ser-Thr/Tyr_kinase_cat_dom"/>
</dbReference>